<dbReference type="OrthoDB" id="2649at2759"/>
<dbReference type="GO" id="GO:0050684">
    <property type="term" value="P:regulation of mRNA processing"/>
    <property type="evidence" value="ECO:0007669"/>
    <property type="project" value="TreeGrafter"/>
</dbReference>
<keyword evidence="4" id="KW-0547">Nucleotide-binding</keyword>
<dbReference type="InterPro" id="IPR011009">
    <property type="entry name" value="Kinase-like_dom_sf"/>
</dbReference>
<dbReference type="AlphaFoldDB" id="A0A0C9VEM1"/>
<dbReference type="PANTHER" id="PTHR47634:SF9">
    <property type="entry name" value="PROTEIN KINASE DOMAIN-CONTAINING PROTEIN-RELATED"/>
    <property type="match status" value="1"/>
</dbReference>
<keyword evidence="6" id="KW-0067">ATP-binding</keyword>
<dbReference type="EMBL" id="KN837112">
    <property type="protein sequence ID" value="KIJ45434.1"/>
    <property type="molecule type" value="Genomic_DNA"/>
</dbReference>
<evidence type="ECO:0000256" key="8">
    <source>
        <dbReference type="ARBA" id="ARBA00048679"/>
    </source>
</evidence>
<dbReference type="InterPro" id="IPR051334">
    <property type="entry name" value="SRPK"/>
</dbReference>
<evidence type="ECO:0000256" key="6">
    <source>
        <dbReference type="ARBA" id="ARBA00022840"/>
    </source>
</evidence>
<dbReference type="GO" id="GO:0005634">
    <property type="term" value="C:nucleus"/>
    <property type="evidence" value="ECO:0007669"/>
    <property type="project" value="TreeGrafter"/>
</dbReference>
<comment type="catalytic activity">
    <reaction evidence="7">
        <text>L-threonyl-[protein] + ATP = O-phospho-L-threonyl-[protein] + ADP + H(+)</text>
        <dbReference type="Rhea" id="RHEA:46608"/>
        <dbReference type="Rhea" id="RHEA-COMP:11060"/>
        <dbReference type="Rhea" id="RHEA-COMP:11605"/>
        <dbReference type="ChEBI" id="CHEBI:15378"/>
        <dbReference type="ChEBI" id="CHEBI:30013"/>
        <dbReference type="ChEBI" id="CHEBI:30616"/>
        <dbReference type="ChEBI" id="CHEBI:61977"/>
        <dbReference type="ChEBI" id="CHEBI:456216"/>
        <dbReference type="EC" id="2.7.11.1"/>
    </reaction>
</comment>
<name>A0A0C9VEM1_SPHS4</name>
<accession>A0A0C9VEM1</accession>
<dbReference type="HOGENOM" id="CLU_2164528_0_0_1"/>
<comment type="catalytic activity">
    <reaction evidence="8">
        <text>L-seryl-[protein] + ATP = O-phospho-L-seryl-[protein] + ADP + H(+)</text>
        <dbReference type="Rhea" id="RHEA:17989"/>
        <dbReference type="Rhea" id="RHEA-COMP:9863"/>
        <dbReference type="Rhea" id="RHEA-COMP:11604"/>
        <dbReference type="ChEBI" id="CHEBI:15378"/>
        <dbReference type="ChEBI" id="CHEBI:29999"/>
        <dbReference type="ChEBI" id="CHEBI:30616"/>
        <dbReference type="ChEBI" id="CHEBI:83421"/>
        <dbReference type="ChEBI" id="CHEBI:456216"/>
        <dbReference type="EC" id="2.7.11.1"/>
    </reaction>
</comment>
<organism evidence="9 10">
    <name type="scientific">Sphaerobolus stellatus (strain SS14)</name>
    <dbReference type="NCBI Taxonomy" id="990650"/>
    <lineage>
        <taxon>Eukaryota</taxon>
        <taxon>Fungi</taxon>
        <taxon>Dikarya</taxon>
        <taxon>Basidiomycota</taxon>
        <taxon>Agaricomycotina</taxon>
        <taxon>Agaricomycetes</taxon>
        <taxon>Phallomycetidae</taxon>
        <taxon>Geastrales</taxon>
        <taxon>Sphaerobolaceae</taxon>
        <taxon>Sphaerobolus</taxon>
    </lineage>
</organism>
<dbReference type="EC" id="2.7.11.1" evidence="1"/>
<reference evidence="9 10" key="1">
    <citation type="submission" date="2014-06" db="EMBL/GenBank/DDBJ databases">
        <title>Evolutionary Origins and Diversification of the Mycorrhizal Mutualists.</title>
        <authorList>
            <consortium name="DOE Joint Genome Institute"/>
            <consortium name="Mycorrhizal Genomics Consortium"/>
            <person name="Kohler A."/>
            <person name="Kuo A."/>
            <person name="Nagy L.G."/>
            <person name="Floudas D."/>
            <person name="Copeland A."/>
            <person name="Barry K.W."/>
            <person name="Cichocki N."/>
            <person name="Veneault-Fourrey C."/>
            <person name="LaButti K."/>
            <person name="Lindquist E.A."/>
            <person name="Lipzen A."/>
            <person name="Lundell T."/>
            <person name="Morin E."/>
            <person name="Murat C."/>
            <person name="Riley R."/>
            <person name="Ohm R."/>
            <person name="Sun H."/>
            <person name="Tunlid A."/>
            <person name="Henrissat B."/>
            <person name="Grigoriev I.V."/>
            <person name="Hibbett D.S."/>
            <person name="Martin F."/>
        </authorList>
    </citation>
    <scope>NUCLEOTIDE SEQUENCE [LARGE SCALE GENOMIC DNA]</scope>
    <source>
        <strain evidence="9 10">SS14</strain>
    </source>
</reference>
<dbReference type="PANTHER" id="PTHR47634">
    <property type="entry name" value="PROTEIN KINASE DOMAIN-CONTAINING PROTEIN-RELATED"/>
    <property type="match status" value="1"/>
</dbReference>
<dbReference type="GO" id="GO:0000245">
    <property type="term" value="P:spliceosomal complex assembly"/>
    <property type="evidence" value="ECO:0007669"/>
    <property type="project" value="TreeGrafter"/>
</dbReference>
<sequence>RHVALKFVKSGPMSTETVLDKIKHLQRPILAPVRYSSLPSPCRHIPGLLDRFKNVGPNGTHVCIVSEVYDGNLLGLIRRYRVRITTNVLSPQVPRIWSSTGARLRTLDNEF</sequence>
<dbReference type="Gene3D" id="3.30.200.20">
    <property type="entry name" value="Phosphorylase Kinase, domain 1"/>
    <property type="match status" value="1"/>
</dbReference>
<keyword evidence="2" id="KW-0723">Serine/threonine-protein kinase</keyword>
<feature type="non-terminal residue" evidence="9">
    <location>
        <position position="1"/>
    </location>
</feature>
<keyword evidence="5" id="KW-0418">Kinase</keyword>
<dbReference type="SUPFAM" id="SSF56112">
    <property type="entry name" value="Protein kinase-like (PK-like)"/>
    <property type="match status" value="1"/>
</dbReference>
<dbReference type="GO" id="GO:0004674">
    <property type="term" value="F:protein serine/threonine kinase activity"/>
    <property type="evidence" value="ECO:0007669"/>
    <property type="project" value="UniProtKB-KW"/>
</dbReference>
<keyword evidence="3" id="KW-0808">Transferase</keyword>
<dbReference type="GO" id="GO:0005524">
    <property type="term" value="F:ATP binding"/>
    <property type="evidence" value="ECO:0007669"/>
    <property type="project" value="UniProtKB-KW"/>
</dbReference>
<evidence type="ECO:0000256" key="7">
    <source>
        <dbReference type="ARBA" id="ARBA00047899"/>
    </source>
</evidence>
<evidence type="ECO:0000256" key="5">
    <source>
        <dbReference type="ARBA" id="ARBA00022777"/>
    </source>
</evidence>
<proteinExistence type="predicted"/>
<evidence type="ECO:0000313" key="10">
    <source>
        <dbReference type="Proteomes" id="UP000054279"/>
    </source>
</evidence>
<dbReference type="Proteomes" id="UP000054279">
    <property type="component" value="Unassembled WGS sequence"/>
</dbReference>
<evidence type="ECO:0000256" key="3">
    <source>
        <dbReference type="ARBA" id="ARBA00022679"/>
    </source>
</evidence>
<evidence type="ECO:0000256" key="2">
    <source>
        <dbReference type="ARBA" id="ARBA00022527"/>
    </source>
</evidence>
<gene>
    <name evidence="9" type="ORF">M422DRAFT_166790</name>
</gene>
<keyword evidence="10" id="KW-1185">Reference proteome</keyword>
<evidence type="ECO:0000256" key="1">
    <source>
        <dbReference type="ARBA" id="ARBA00012513"/>
    </source>
</evidence>
<dbReference type="GO" id="GO:0005737">
    <property type="term" value="C:cytoplasm"/>
    <property type="evidence" value="ECO:0007669"/>
    <property type="project" value="TreeGrafter"/>
</dbReference>
<evidence type="ECO:0000313" key="9">
    <source>
        <dbReference type="EMBL" id="KIJ45434.1"/>
    </source>
</evidence>
<evidence type="ECO:0000256" key="4">
    <source>
        <dbReference type="ARBA" id="ARBA00022741"/>
    </source>
</evidence>
<protein>
    <recommendedName>
        <fullName evidence="1">non-specific serine/threonine protein kinase</fullName>
        <ecNumber evidence="1">2.7.11.1</ecNumber>
    </recommendedName>
</protein>